<dbReference type="EMBL" id="BMJY01000013">
    <property type="protein sequence ID" value="GGH48276.1"/>
    <property type="molecule type" value="Genomic_DNA"/>
</dbReference>
<evidence type="ECO:0000313" key="3">
    <source>
        <dbReference type="Proteomes" id="UP000657592"/>
    </source>
</evidence>
<dbReference type="InterPro" id="IPR026004">
    <property type="entry name" value="Septum_form"/>
</dbReference>
<evidence type="ECO:0000313" key="2">
    <source>
        <dbReference type="EMBL" id="GGH48276.1"/>
    </source>
</evidence>
<comment type="caution">
    <text evidence="2">The sequence shown here is derived from an EMBL/GenBank/DDBJ whole genome shotgun (WGS) entry which is preliminary data.</text>
</comment>
<feature type="domain" description="Septum formation-related" evidence="1">
    <location>
        <begin position="62"/>
        <end position="178"/>
    </location>
</feature>
<proteinExistence type="predicted"/>
<dbReference type="RefSeq" id="WP_188756690.1">
    <property type="nucleotide sequence ID" value="NZ_BMJY01000013.1"/>
</dbReference>
<reference evidence="2" key="2">
    <citation type="submission" date="2020-09" db="EMBL/GenBank/DDBJ databases">
        <authorList>
            <person name="Sun Q."/>
            <person name="Zhou Y."/>
        </authorList>
    </citation>
    <scope>NUCLEOTIDE SEQUENCE</scope>
    <source>
        <strain evidence="2">CGMCC 1.15794</strain>
    </source>
</reference>
<evidence type="ECO:0000259" key="1">
    <source>
        <dbReference type="Pfam" id="PF13845"/>
    </source>
</evidence>
<dbReference type="Pfam" id="PF13845">
    <property type="entry name" value="Septum_form"/>
    <property type="match status" value="1"/>
</dbReference>
<protein>
    <recommendedName>
        <fullName evidence="1">Septum formation-related domain-containing protein</fullName>
    </recommendedName>
</protein>
<accession>A0A917MMF8</accession>
<dbReference type="AlphaFoldDB" id="A0A917MMF8"/>
<name>A0A917MMF8_9MICO</name>
<organism evidence="2 3">
    <name type="scientific">Microbacterium album</name>
    <dbReference type="NCBI Taxonomy" id="2053191"/>
    <lineage>
        <taxon>Bacteria</taxon>
        <taxon>Bacillati</taxon>
        <taxon>Actinomycetota</taxon>
        <taxon>Actinomycetes</taxon>
        <taxon>Micrococcales</taxon>
        <taxon>Microbacteriaceae</taxon>
        <taxon>Microbacterium</taxon>
    </lineage>
</organism>
<gene>
    <name evidence="2" type="ORF">GCM10010921_25610</name>
</gene>
<keyword evidence="3" id="KW-1185">Reference proteome</keyword>
<sequence length="180" mass="18626">MTTAPTARRIAAAGASLALIGALGGCAGIGGLLSGSGQPQRDDDTGEITQPGDVDVFSLEVGDCLNLSDETEVFSAAVVPCSDPHTGEIYHAFDLAGDEWPGDAAVSTAADAGCYQAFEEFTGVAYGEEDSLLAYDFFAPVEDGWNDPDLRDRLIQCVVYKRDGRGGVAEVTGSLEGAAR</sequence>
<reference evidence="2" key="1">
    <citation type="journal article" date="2014" name="Int. J. Syst. Evol. Microbiol.">
        <title>Complete genome sequence of Corynebacterium casei LMG S-19264T (=DSM 44701T), isolated from a smear-ripened cheese.</title>
        <authorList>
            <consortium name="US DOE Joint Genome Institute (JGI-PGF)"/>
            <person name="Walter F."/>
            <person name="Albersmeier A."/>
            <person name="Kalinowski J."/>
            <person name="Ruckert C."/>
        </authorList>
    </citation>
    <scope>NUCLEOTIDE SEQUENCE</scope>
    <source>
        <strain evidence="2">CGMCC 1.15794</strain>
    </source>
</reference>
<dbReference type="Proteomes" id="UP000657592">
    <property type="component" value="Unassembled WGS sequence"/>
</dbReference>